<dbReference type="RefSeq" id="WP_228847798.1">
    <property type="nucleotide sequence ID" value="NZ_JADCKQ010000003.1"/>
</dbReference>
<dbReference type="Proteomes" id="UP000640583">
    <property type="component" value="Unassembled WGS sequence"/>
</dbReference>
<gene>
    <name evidence="1" type="ORF">H1D41_04510</name>
</gene>
<keyword evidence="2" id="KW-1185">Reference proteome</keyword>
<dbReference type="AlphaFoldDB" id="A0A8J7IPK9"/>
<evidence type="ECO:0000313" key="2">
    <source>
        <dbReference type="Proteomes" id="UP000640583"/>
    </source>
</evidence>
<protein>
    <submittedName>
        <fullName evidence="1">Uncharacterized protein</fullName>
    </submittedName>
</protein>
<dbReference type="EMBL" id="JADCKQ010000003">
    <property type="protein sequence ID" value="MBI1492891.1"/>
    <property type="molecule type" value="Genomic_DNA"/>
</dbReference>
<organism evidence="1 2">
    <name type="scientific">Halocynthiibacter styelae</name>
    <dbReference type="NCBI Taxonomy" id="2761955"/>
    <lineage>
        <taxon>Bacteria</taxon>
        <taxon>Pseudomonadati</taxon>
        <taxon>Pseudomonadota</taxon>
        <taxon>Alphaproteobacteria</taxon>
        <taxon>Rhodobacterales</taxon>
        <taxon>Paracoccaceae</taxon>
        <taxon>Halocynthiibacter</taxon>
    </lineage>
</organism>
<proteinExistence type="predicted"/>
<comment type="caution">
    <text evidence="1">The sequence shown here is derived from an EMBL/GenBank/DDBJ whole genome shotgun (WGS) entry which is preliminary data.</text>
</comment>
<sequence length="55" mass="6683">MFNLFITHPHHRVVTVKIKLTFCMVPALRQQKHNLKVHYHHIPLTRKQPARLIFF</sequence>
<accession>A0A8J7IPK9</accession>
<reference evidence="1" key="1">
    <citation type="submission" date="2020-10" db="EMBL/GenBank/DDBJ databases">
        <title>Paenihalocynthiibacter styelae gen. nov., sp. nov., isolated from stalked sea squirt Styela clava.</title>
        <authorList>
            <person name="Kim Y.-O."/>
            <person name="Yoon J.-H."/>
        </authorList>
    </citation>
    <scope>NUCLEOTIDE SEQUENCE</scope>
    <source>
        <strain evidence="1">MYP1-1</strain>
    </source>
</reference>
<name>A0A8J7IPK9_9RHOB</name>
<evidence type="ECO:0000313" key="1">
    <source>
        <dbReference type="EMBL" id="MBI1492891.1"/>
    </source>
</evidence>